<dbReference type="GO" id="GO:0016773">
    <property type="term" value="F:phosphotransferase activity, alcohol group as acceptor"/>
    <property type="evidence" value="ECO:0007669"/>
    <property type="project" value="InterPro"/>
</dbReference>
<evidence type="ECO:0008006" key="9">
    <source>
        <dbReference type="Google" id="ProtNLM"/>
    </source>
</evidence>
<dbReference type="Gene3D" id="3.30.420.40">
    <property type="match status" value="2"/>
</dbReference>
<dbReference type="InterPro" id="IPR043129">
    <property type="entry name" value="ATPase_NBD"/>
</dbReference>
<dbReference type="GO" id="GO:0005975">
    <property type="term" value="P:carbohydrate metabolic process"/>
    <property type="evidence" value="ECO:0007669"/>
    <property type="project" value="InterPro"/>
</dbReference>
<dbReference type="CDD" id="cd00366">
    <property type="entry name" value="ASKHA_NBD_FGGY"/>
    <property type="match status" value="1"/>
</dbReference>
<dbReference type="Proteomes" id="UP000245202">
    <property type="component" value="Unassembled WGS sequence"/>
</dbReference>
<protein>
    <recommendedName>
        <fullName evidence="9">Xylulose kinase</fullName>
    </recommendedName>
</protein>
<dbReference type="PANTHER" id="PTHR43095">
    <property type="entry name" value="SUGAR KINASE"/>
    <property type="match status" value="1"/>
</dbReference>
<keyword evidence="8" id="KW-1185">Reference proteome</keyword>
<comment type="similarity">
    <text evidence="1 4">Belongs to the FGGY kinase family.</text>
</comment>
<dbReference type="InterPro" id="IPR050406">
    <property type="entry name" value="FGGY_Carb_Kinase"/>
</dbReference>
<dbReference type="InterPro" id="IPR018484">
    <property type="entry name" value="FGGY_N"/>
</dbReference>
<keyword evidence="3 4" id="KW-0418">Kinase</keyword>
<accession>A0A2R5EQC0</accession>
<evidence type="ECO:0000313" key="8">
    <source>
        <dbReference type="Proteomes" id="UP000245202"/>
    </source>
</evidence>
<dbReference type="InterPro" id="IPR018485">
    <property type="entry name" value="FGGY_C"/>
</dbReference>
<sequence length="508" mass="55211">MSSSARTNYAIAADVGTQGTKVALVAFDGTHQATAFIPSQLIRGGNGLVEQDPEEMLASVVRGIRSVVEQSGVKQEQIAGIGIDGQMAGILGIDEDWNTVMPFDSWLDRRCEATMPLIKEWGEEEYIRITGCPVTYAHGPKIIWWRREQSEIYNRIAKFLVPSAYIAGKLAELKAEDAFIDHTHLHFTGFADVEKEAWSDLLLQAFDIDKAKMPRIVRPWEVIGGLSSRYAQLTGLAQGSPIVAGCGDTAASILGAGIVSSGQLFDVAGTASVLSCCVDQYKPDVGGKTLIYARSVLPELWTPLAYINGGGGCLSWLRKQTGSNYDELNQLASVKQPGSGGLMFIPHYGGRVCPNQSSMKGSWSGLDFAHDKGDLFRSMLEAIAYEYKYYLNTLEQLIGKADYEEVRVTGGGARSSVFNQIKADVLGIPYRVLNTVDSSLLAGALLVGKGTGMIANIADSVAGLTVATQSYYPDPGKRRQYERYASHYLKTLNVMNDLYQQLEQEVGG</sequence>
<evidence type="ECO:0000313" key="7">
    <source>
        <dbReference type="EMBL" id="GBG07859.1"/>
    </source>
</evidence>
<name>A0A2R5EQC0_9BACL</name>
<keyword evidence="2 4" id="KW-0808">Transferase</keyword>
<dbReference type="AlphaFoldDB" id="A0A2R5EQC0"/>
<dbReference type="InterPro" id="IPR018483">
    <property type="entry name" value="Carb_kinase_FGGY_CS"/>
</dbReference>
<organism evidence="7 8">
    <name type="scientific">Paenibacillus agaridevorans</name>
    <dbReference type="NCBI Taxonomy" id="171404"/>
    <lineage>
        <taxon>Bacteria</taxon>
        <taxon>Bacillati</taxon>
        <taxon>Bacillota</taxon>
        <taxon>Bacilli</taxon>
        <taxon>Bacillales</taxon>
        <taxon>Paenibacillaceae</taxon>
        <taxon>Paenibacillus</taxon>
    </lineage>
</organism>
<dbReference type="GO" id="GO:0016301">
    <property type="term" value="F:kinase activity"/>
    <property type="evidence" value="ECO:0007669"/>
    <property type="project" value="UniProtKB-KW"/>
</dbReference>
<feature type="domain" description="Carbohydrate kinase FGGY C-terminal" evidence="6">
    <location>
        <begin position="267"/>
        <end position="447"/>
    </location>
</feature>
<gene>
    <name evidence="7" type="ORF">PAT3040_02422</name>
</gene>
<evidence type="ECO:0000259" key="5">
    <source>
        <dbReference type="Pfam" id="PF00370"/>
    </source>
</evidence>
<dbReference type="InterPro" id="IPR000577">
    <property type="entry name" value="Carb_kinase_FGGY"/>
</dbReference>
<evidence type="ECO:0000256" key="4">
    <source>
        <dbReference type="RuleBase" id="RU003733"/>
    </source>
</evidence>
<dbReference type="Pfam" id="PF02782">
    <property type="entry name" value="FGGY_C"/>
    <property type="match status" value="1"/>
</dbReference>
<evidence type="ECO:0000256" key="2">
    <source>
        <dbReference type="ARBA" id="ARBA00022679"/>
    </source>
</evidence>
<feature type="domain" description="Carbohydrate kinase FGGY N-terminal" evidence="5">
    <location>
        <begin position="9"/>
        <end position="255"/>
    </location>
</feature>
<dbReference type="PANTHER" id="PTHR43095:SF5">
    <property type="entry name" value="XYLULOSE KINASE"/>
    <property type="match status" value="1"/>
</dbReference>
<dbReference type="PROSITE" id="PS00445">
    <property type="entry name" value="FGGY_KINASES_2"/>
    <property type="match status" value="1"/>
</dbReference>
<comment type="caution">
    <text evidence="7">The sequence shown here is derived from an EMBL/GenBank/DDBJ whole genome shotgun (WGS) entry which is preliminary data.</text>
</comment>
<dbReference type="SUPFAM" id="SSF53067">
    <property type="entry name" value="Actin-like ATPase domain"/>
    <property type="match status" value="2"/>
</dbReference>
<dbReference type="EMBL" id="BDQX01000115">
    <property type="protein sequence ID" value="GBG07859.1"/>
    <property type="molecule type" value="Genomic_DNA"/>
</dbReference>
<evidence type="ECO:0000256" key="3">
    <source>
        <dbReference type="ARBA" id="ARBA00022777"/>
    </source>
</evidence>
<evidence type="ECO:0000259" key="6">
    <source>
        <dbReference type="Pfam" id="PF02782"/>
    </source>
</evidence>
<reference evidence="7 8" key="1">
    <citation type="submission" date="2017-08" db="EMBL/GenBank/DDBJ databases">
        <title>Substantial Increase in Enzyme Production by Combined Drug-Resistance Mutations in Paenibacillus agaridevorans.</title>
        <authorList>
            <person name="Tanaka Y."/>
            <person name="Funane K."/>
            <person name="Hosaka T."/>
            <person name="Shiwa Y."/>
            <person name="Fujita N."/>
            <person name="Miyazaki T."/>
            <person name="Yoshikawa H."/>
            <person name="Murakami K."/>
            <person name="Kasahara K."/>
            <person name="Inaoka T."/>
            <person name="Hiraga Y."/>
            <person name="Ochi K."/>
        </authorList>
    </citation>
    <scope>NUCLEOTIDE SEQUENCE [LARGE SCALE GENOMIC DNA]</scope>
    <source>
        <strain evidence="7 8">T-3040</strain>
    </source>
</reference>
<proteinExistence type="inferred from homology"/>
<dbReference type="Pfam" id="PF00370">
    <property type="entry name" value="FGGY_N"/>
    <property type="match status" value="1"/>
</dbReference>
<dbReference type="PIRSF" id="PIRSF000538">
    <property type="entry name" value="GlpK"/>
    <property type="match status" value="1"/>
</dbReference>
<dbReference type="RefSeq" id="WP_108992857.1">
    <property type="nucleotide sequence ID" value="NZ_BDQX01000115.1"/>
</dbReference>
<evidence type="ECO:0000256" key="1">
    <source>
        <dbReference type="ARBA" id="ARBA00009156"/>
    </source>
</evidence>